<dbReference type="RefSeq" id="WP_124540288.1">
    <property type="nucleotide sequence ID" value="NZ_QUSW01000002.1"/>
</dbReference>
<dbReference type="OrthoDB" id="345640at2"/>
<accession>A0A3N7HVK0</accession>
<keyword evidence="6" id="KW-1185">Reference proteome</keyword>
<dbReference type="PROSITE" id="PS51123">
    <property type="entry name" value="OMPA_2"/>
    <property type="match status" value="1"/>
</dbReference>
<dbReference type="InterPro" id="IPR017732">
    <property type="entry name" value="T4/T6SS_DotU"/>
</dbReference>
<keyword evidence="3" id="KW-0812">Transmembrane</keyword>
<dbReference type="EMBL" id="QUSW01000002">
    <property type="protein sequence ID" value="RQP25376.1"/>
    <property type="molecule type" value="Genomic_DNA"/>
</dbReference>
<dbReference type="SUPFAM" id="SSF103088">
    <property type="entry name" value="OmpA-like"/>
    <property type="match status" value="1"/>
</dbReference>
<evidence type="ECO:0000256" key="3">
    <source>
        <dbReference type="SAM" id="Phobius"/>
    </source>
</evidence>
<dbReference type="Pfam" id="PF09850">
    <property type="entry name" value="DotU"/>
    <property type="match status" value="1"/>
</dbReference>
<feature type="region of interest" description="Disordered" evidence="2">
    <location>
        <begin position="1"/>
        <end position="61"/>
    </location>
</feature>
<dbReference type="InterPro" id="IPR017733">
    <property type="entry name" value="OmpA-like_dom_proteobacteria"/>
</dbReference>
<feature type="domain" description="OmpA-like" evidence="4">
    <location>
        <begin position="321"/>
        <end position="442"/>
    </location>
</feature>
<dbReference type="Gene3D" id="3.30.1330.60">
    <property type="entry name" value="OmpA-like domain"/>
    <property type="match status" value="1"/>
</dbReference>
<dbReference type="AlphaFoldDB" id="A0A3N7HVK0"/>
<dbReference type="InterPro" id="IPR038522">
    <property type="entry name" value="T4/T6SS_DotU_sf"/>
</dbReference>
<dbReference type="InterPro" id="IPR036737">
    <property type="entry name" value="OmpA-like_sf"/>
</dbReference>
<feature type="transmembrane region" description="Helical" evidence="3">
    <location>
        <begin position="245"/>
        <end position="266"/>
    </location>
</feature>
<dbReference type="PANTHER" id="PTHR38033:SF1">
    <property type="entry name" value="DOTU FAMILY TYPE IV_VI SECRETION SYSTEM PROTEIN"/>
    <property type="match status" value="1"/>
</dbReference>
<dbReference type="InterPro" id="IPR006665">
    <property type="entry name" value="OmpA-like"/>
</dbReference>
<evidence type="ECO:0000259" key="4">
    <source>
        <dbReference type="PROSITE" id="PS51123"/>
    </source>
</evidence>
<dbReference type="GO" id="GO:0016020">
    <property type="term" value="C:membrane"/>
    <property type="evidence" value="ECO:0007669"/>
    <property type="project" value="UniProtKB-UniRule"/>
</dbReference>
<reference evidence="5 6" key="2">
    <citation type="submission" date="2018-12" db="EMBL/GenBank/DDBJ databases">
        <title>Rhizobacter gummiphilus sp. nov., a rubber-degrading bacterium isolated from the soil of a botanical garden in Japan.</title>
        <authorList>
            <person name="Shunsuke S.S."/>
        </authorList>
    </citation>
    <scope>NUCLEOTIDE SEQUENCE [LARGE SCALE GENOMIC DNA]</scope>
    <source>
        <strain evidence="5 6">S-16</strain>
    </source>
</reference>
<keyword evidence="3" id="KW-1133">Transmembrane helix</keyword>
<name>A0A3N7HVK0_9BURK</name>
<comment type="caution">
    <text evidence="5">The sequence shown here is derived from an EMBL/GenBank/DDBJ whole genome shotgun (WGS) entry which is preliminary data.</text>
</comment>
<gene>
    <name evidence="5" type="ORF">DZC73_11170</name>
</gene>
<dbReference type="CDD" id="cd07185">
    <property type="entry name" value="OmpA_C-like"/>
    <property type="match status" value="1"/>
</dbReference>
<dbReference type="NCBIfam" id="NF005444">
    <property type="entry name" value="PRK07033.1"/>
    <property type="match status" value="1"/>
</dbReference>
<dbReference type="NCBIfam" id="TIGR03350">
    <property type="entry name" value="type_VI_ompA"/>
    <property type="match status" value="1"/>
</dbReference>
<sequence>MNHAAPRSATDPSPINDPFADLDDQRTFIKPNPGGRTTITRPVEATVPPADAGTADTAPPDDGLNPLVALANRMLLVVPQLRATRHVDDPAALRNALAQGIRDFAARATQRGIAAERVMAARYVLCTMIDEAANDTPWGGSGAWSRHSLLAMFHNETEGGEKVFQLMARLAEKPGENLDLLELIFCALTLGFEGRYRVVPNGRAQLEAVRDKLAQIIRQQRGDHAPALAQHWHAHPAARRGMASWLPLVASAAAAALLLMAVYLSLAFSLGARSDPVYGQIQSLRLTPPVVAQPQPAPKPRLAQFLQSDIKAGLVAVRDEIDRSVVTIRGDGAFATGSASLLPDREALMGRIADALAQVSGNVLVTGHTDNQPIARSARFPSNWHLSEERARTVRDLLVSRNVAADRIRAEGRADAEPVVPNDSPGNRAMNRRVEVTLFVGGRTDAAAKPAAKPASN</sequence>
<dbReference type="PANTHER" id="PTHR38033">
    <property type="entry name" value="MEMBRANE PROTEIN-RELATED"/>
    <property type="match status" value="1"/>
</dbReference>
<keyword evidence="1 3" id="KW-0472">Membrane</keyword>
<dbReference type="NCBIfam" id="NF038228">
    <property type="entry name" value="IcmH_DotU_IVB"/>
    <property type="match status" value="1"/>
</dbReference>
<evidence type="ECO:0000256" key="1">
    <source>
        <dbReference type="PROSITE-ProRule" id="PRU00473"/>
    </source>
</evidence>
<reference evidence="5 6" key="1">
    <citation type="submission" date="2018-08" db="EMBL/GenBank/DDBJ databases">
        <authorList>
            <person name="Khan S.A."/>
            <person name="Jeon C.O."/>
            <person name="Chun B.H."/>
            <person name="Jeong S.E."/>
        </authorList>
    </citation>
    <scope>NUCLEOTIDE SEQUENCE [LARGE SCALE GENOMIC DNA]</scope>
    <source>
        <strain evidence="5 6">S-16</strain>
    </source>
</reference>
<evidence type="ECO:0000313" key="5">
    <source>
        <dbReference type="EMBL" id="RQP25376.1"/>
    </source>
</evidence>
<evidence type="ECO:0000313" key="6">
    <source>
        <dbReference type="Proteomes" id="UP000267464"/>
    </source>
</evidence>
<dbReference type="Gene3D" id="1.25.40.590">
    <property type="entry name" value="Type IV / VI secretion system, DotU"/>
    <property type="match status" value="1"/>
</dbReference>
<dbReference type="Pfam" id="PF00691">
    <property type="entry name" value="OmpA"/>
    <property type="match status" value="1"/>
</dbReference>
<feature type="compositionally biased region" description="Low complexity" evidence="2">
    <location>
        <begin position="48"/>
        <end position="61"/>
    </location>
</feature>
<dbReference type="NCBIfam" id="TIGR03349">
    <property type="entry name" value="IV_VI_DotU"/>
    <property type="match status" value="1"/>
</dbReference>
<proteinExistence type="predicted"/>
<organism evidence="5 6">
    <name type="scientific">Piscinibacter terrae</name>
    <dbReference type="NCBI Taxonomy" id="2496871"/>
    <lineage>
        <taxon>Bacteria</taxon>
        <taxon>Pseudomonadati</taxon>
        <taxon>Pseudomonadota</taxon>
        <taxon>Betaproteobacteria</taxon>
        <taxon>Burkholderiales</taxon>
        <taxon>Sphaerotilaceae</taxon>
        <taxon>Piscinibacter</taxon>
    </lineage>
</organism>
<protein>
    <submittedName>
        <fullName evidence="5">DotU family type VI secretion system protein</fullName>
    </submittedName>
</protein>
<evidence type="ECO:0000256" key="2">
    <source>
        <dbReference type="SAM" id="MobiDB-lite"/>
    </source>
</evidence>
<dbReference type="Proteomes" id="UP000267464">
    <property type="component" value="Unassembled WGS sequence"/>
</dbReference>